<organism evidence="1 2">
    <name type="scientific">Cricetulus griseus</name>
    <name type="common">Chinese hamster</name>
    <name type="synonym">Cricetulus barabensis griseus</name>
    <dbReference type="NCBI Taxonomy" id="10029"/>
    <lineage>
        <taxon>Eukaryota</taxon>
        <taxon>Metazoa</taxon>
        <taxon>Chordata</taxon>
        <taxon>Craniata</taxon>
        <taxon>Vertebrata</taxon>
        <taxon>Euteleostomi</taxon>
        <taxon>Mammalia</taxon>
        <taxon>Eutheria</taxon>
        <taxon>Euarchontoglires</taxon>
        <taxon>Glires</taxon>
        <taxon>Rodentia</taxon>
        <taxon>Myomorpha</taxon>
        <taxon>Muroidea</taxon>
        <taxon>Cricetidae</taxon>
        <taxon>Cricetinae</taxon>
        <taxon>Cricetulus</taxon>
    </lineage>
</organism>
<name>G3I149_CRIGR</name>
<dbReference type="InParanoid" id="G3I149"/>
<evidence type="ECO:0000313" key="2">
    <source>
        <dbReference type="Proteomes" id="UP000001075"/>
    </source>
</evidence>
<proteinExistence type="predicted"/>
<protein>
    <submittedName>
        <fullName evidence="1">Uncharacterized protein</fullName>
    </submittedName>
</protein>
<reference evidence="2" key="1">
    <citation type="journal article" date="2011" name="Nat. Biotechnol.">
        <title>The genomic sequence of the Chinese hamster ovary (CHO)-K1 cell line.</title>
        <authorList>
            <person name="Xu X."/>
            <person name="Nagarajan H."/>
            <person name="Lewis N.E."/>
            <person name="Pan S."/>
            <person name="Cai Z."/>
            <person name="Liu X."/>
            <person name="Chen W."/>
            <person name="Xie M."/>
            <person name="Wang W."/>
            <person name="Hammond S."/>
            <person name="Andersen M.R."/>
            <person name="Neff N."/>
            <person name="Passarelli B."/>
            <person name="Koh W."/>
            <person name="Fan H.C."/>
            <person name="Wang J."/>
            <person name="Gui Y."/>
            <person name="Lee K.H."/>
            <person name="Betenbaugh M.J."/>
            <person name="Quake S.R."/>
            <person name="Famili I."/>
            <person name="Palsson B.O."/>
            <person name="Wang J."/>
        </authorList>
    </citation>
    <scope>NUCLEOTIDE SEQUENCE [LARGE SCALE GENOMIC DNA]</scope>
    <source>
        <strain evidence="2">CHO K1 cell line</strain>
    </source>
</reference>
<dbReference type="AlphaFoldDB" id="G3I149"/>
<sequence>MTLGGLRKKPRGQGLYEHQLPLPGSWTWQKQASATHEYQPNTLILLVVCDQP</sequence>
<dbReference type="Proteomes" id="UP000001075">
    <property type="component" value="Unassembled WGS sequence"/>
</dbReference>
<accession>G3I149</accession>
<evidence type="ECO:0000313" key="1">
    <source>
        <dbReference type="EMBL" id="EGW10810.1"/>
    </source>
</evidence>
<dbReference type="EMBL" id="JH001049">
    <property type="protein sequence ID" value="EGW10810.1"/>
    <property type="molecule type" value="Genomic_DNA"/>
</dbReference>
<gene>
    <name evidence="1" type="ORF">I79_017095</name>
</gene>